<dbReference type="GO" id="GO:0016811">
    <property type="term" value="F:hydrolase activity, acting on carbon-nitrogen (but not peptide) bonds, in linear amides"/>
    <property type="evidence" value="ECO:0007669"/>
    <property type="project" value="TreeGrafter"/>
</dbReference>
<dbReference type="InterPro" id="IPR024078">
    <property type="entry name" value="LmbE-like_dom_sf"/>
</dbReference>
<reference evidence="2" key="1">
    <citation type="submission" date="2017-01" db="EMBL/GenBank/DDBJ databases">
        <authorList>
            <person name="Brunel B."/>
        </authorList>
    </citation>
    <scope>NUCLEOTIDE SEQUENCE [LARGE SCALE GENOMIC DNA]</scope>
</reference>
<keyword evidence="2" id="KW-1185">Reference proteome</keyword>
<organism evidence="1 2">
    <name type="scientific">Mesorhizobium prunaredense</name>
    <dbReference type="NCBI Taxonomy" id="1631249"/>
    <lineage>
        <taxon>Bacteria</taxon>
        <taxon>Pseudomonadati</taxon>
        <taxon>Pseudomonadota</taxon>
        <taxon>Alphaproteobacteria</taxon>
        <taxon>Hyphomicrobiales</taxon>
        <taxon>Phyllobacteriaceae</taxon>
        <taxon>Mesorhizobium</taxon>
    </lineage>
</organism>
<dbReference type="SUPFAM" id="SSF102588">
    <property type="entry name" value="LmbE-like"/>
    <property type="match status" value="1"/>
</dbReference>
<dbReference type="EMBL" id="FTPD01000045">
    <property type="protein sequence ID" value="SIT57933.1"/>
    <property type="molecule type" value="Genomic_DNA"/>
</dbReference>
<dbReference type="STRING" id="1631249.BQ8794_50035"/>
<dbReference type="AlphaFoldDB" id="A0A1R3VDD7"/>
<protein>
    <submittedName>
        <fullName evidence="1">LmbE family protein</fullName>
    </submittedName>
</protein>
<dbReference type="PANTHER" id="PTHR12993:SF11">
    <property type="entry name" value="N-ACETYLGLUCOSAMINYL-PHOSPHATIDYLINOSITOL DE-N-ACETYLASE"/>
    <property type="match status" value="1"/>
</dbReference>
<evidence type="ECO:0000313" key="2">
    <source>
        <dbReference type="Proteomes" id="UP000188388"/>
    </source>
</evidence>
<dbReference type="RefSeq" id="WP_077381111.1">
    <property type="nucleotide sequence ID" value="NZ_FTPD01000045.1"/>
</dbReference>
<dbReference type="Pfam" id="PF02585">
    <property type="entry name" value="PIG-L"/>
    <property type="match status" value="1"/>
</dbReference>
<accession>A0A1R3VDD7</accession>
<dbReference type="PANTHER" id="PTHR12993">
    <property type="entry name" value="N-ACETYLGLUCOSAMINYL-PHOSPHATIDYLINOSITOL DE-N-ACETYLASE-RELATED"/>
    <property type="match status" value="1"/>
</dbReference>
<sequence>MHDVRHTIGAMLDRAMRNRSHPFDVADWQASAVIIAPHPDDETLGCGGVASKKFSSGADVRFIFVTDGSASHANWIDREALRIAREGEAIEAVCRLGGSADRVRFLRVPDGMAKHHTGRIAEAIAELLFVWQPQSVFVTHAKEPPADHVATNLGARGALQLYGRRVTVFEYPVWYWYQWPWVRLHDRVLGFNRTALRQTVRTLAGLRSVKMFNSHAFIGDVIDVKRHALAAHRSQMERPAGLDDWPILADVGGGDLLNRLLSEHEMFTRYELNART</sequence>
<dbReference type="Gene3D" id="3.40.50.10320">
    <property type="entry name" value="LmbE-like"/>
    <property type="match status" value="1"/>
</dbReference>
<gene>
    <name evidence="1" type="ORF">BQ8794_50035</name>
</gene>
<dbReference type="InterPro" id="IPR003737">
    <property type="entry name" value="GlcNAc_PI_deacetylase-related"/>
</dbReference>
<proteinExistence type="predicted"/>
<evidence type="ECO:0000313" key="1">
    <source>
        <dbReference type="EMBL" id="SIT57933.1"/>
    </source>
</evidence>
<name>A0A1R3VDD7_9HYPH</name>
<dbReference type="Proteomes" id="UP000188388">
    <property type="component" value="Unassembled WGS sequence"/>
</dbReference>